<protein>
    <submittedName>
        <fullName evidence="3">Uncharacterized protein</fullName>
    </submittedName>
</protein>
<dbReference type="Gene3D" id="2.40.30.10">
    <property type="entry name" value="Translation factors"/>
    <property type="match status" value="1"/>
</dbReference>
<dbReference type="GO" id="GO:0005525">
    <property type="term" value="F:GTP binding"/>
    <property type="evidence" value="ECO:0007669"/>
    <property type="project" value="UniProtKB-KW"/>
</dbReference>
<dbReference type="InterPro" id="IPR050100">
    <property type="entry name" value="TRAFAC_GTPase_members"/>
</dbReference>
<proteinExistence type="predicted"/>
<sequence>MLVSLQLEAKYFSSVDRLMNGLSKNMRKKLRTKVEKADVLLLPISGLIGTNLKTRVEKSICSWWVGPCQFEALDAVEVPPRDPKGPFSMSVFRVGKTTRY</sequence>
<dbReference type="InterPro" id="IPR027417">
    <property type="entry name" value="P-loop_NTPase"/>
</dbReference>
<dbReference type="EMBL" id="JAYMYQ010000008">
    <property type="protein sequence ID" value="KAK7314626.1"/>
    <property type="molecule type" value="Genomic_DNA"/>
</dbReference>
<comment type="caution">
    <text evidence="3">The sequence shown here is derived from an EMBL/GenBank/DDBJ whole genome shotgun (WGS) entry which is preliminary data.</text>
</comment>
<evidence type="ECO:0000256" key="1">
    <source>
        <dbReference type="ARBA" id="ARBA00022741"/>
    </source>
</evidence>
<keyword evidence="1" id="KW-0547">Nucleotide-binding</keyword>
<accession>A0AAN9KD87</accession>
<name>A0AAN9KD87_CANGL</name>
<dbReference type="Gene3D" id="3.40.50.300">
    <property type="entry name" value="P-loop containing nucleotide triphosphate hydrolases"/>
    <property type="match status" value="1"/>
</dbReference>
<keyword evidence="2" id="KW-0342">GTP-binding</keyword>
<dbReference type="Proteomes" id="UP001367508">
    <property type="component" value="Unassembled WGS sequence"/>
</dbReference>
<evidence type="ECO:0000256" key="2">
    <source>
        <dbReference type="ARBA" id="ARBA00023134"/>
    </source>
</evidence>
<dbReference type="PANTHER" id="PTHR23115">
    <property type="entry name" value="TRANSLATION FACTOR"/>
    <property type="match status" value="1"/>
</dbReference>
<dbReference type="AlphaFoldDB" id="A0AAN9KD87"/>
<keyword evidence="4" id="KW-1185">Reference proteome</keyword>
<gene>
    <name evidence="3" type="ORF">VNO77_33153</name>
</gene>
<evidence type="ECO:0000313" key="3">
    <source>
        <dbReference type="EMBL" id="KAK7314626.1"/>
    </source>
</evidence>
<organism evidence="3 4">
    <name type="scientific">Canavalia gladiata</name>
    <name type="common">Sword bean</name>
    <name type="synonym">Dolichos gladiatus</name>
    <dbReference type="NCBI Taxonomy" id="3824"/>
    <lineage>
        <taxon>Eukaryota</taxon>
        <taxon>Viridiplantae</taxon>
        <taxon>Streptophyta</taxon>
        <taxon>Embryophyta</taxon>
        <taxon>Tracheophyta</taxon>
        <taxon>Spermatophyta</taxon>
        <taxon>Magnoliopsida</taxon>
        <taxon>eudicotyledons</taxon>
        <taxon>Gunneridae</taxon>
        <taxon>Pentapetalae</taxon>
        <taxon>rosids</taxon>
        <taxon>fabids</taxon>
        <taxon>Fabales</taxon>
        <taxon>Fabaceae</taxon>
        <taxon>Papilionoideae</taxon>
        <taxon>50 kb inversion clade</taxon>
        <taxon>NPAAA clade</taxon>
        <taxon>indigoferoid/millettioid clade</taxon>
        <taxon>Phaseoleae</taxon>
        <taxon>Canavalia</taxon>
    </lineage>
</organism>
<reference evidence="3 4" key="1">
    <citation type="submission" date="2024-01" db="EMBL/GenBank/DDBJ databases">
        <title>The genomes of 5 underutilized Papilionoideae crops provide insights into root nodulation and disease resistanc.</title>
        <authorList>
            <person name="Jiang F."/>
        </authorList>
    </citation>
    <scope>NUCLEOTIDE SEQUENCE [LARGE SCALE GENOMIC DNA]</scope>
    <source>
        <strain evidence="3">LVBAO_FW01</strain>
        <tissue evidence="3">Leaves</tissue>
    </source>
</reference>
<evidence type="ECO:0000313" key="4">
    <source>
        <dbReference type="Proteomes" id="UP001367508"/>
    </source>
</evidence>